<accession>A0A562R6A2</accession>
<dbReference type="GO" id="GO:0009424">
    <property type="term" value="C:bacterial-type flagellum hook"/>
    <property type="evidence" value="ECO:0007669"/>
    <property type="project" value="TreeGrafter"/>
</dbReference>
<organism evidence="11 12">
    <name type="scientific">Pseudoduganella lurida</name>
    <dbReference type="NCBI Taxonomy" id="1036180"/>
    <lineage>
        <taxon>Bacteria</taxon>
        <taxon>Pseudomonadati</taxon>
        <taxon>Pseudomonadota</taxon>
        <taxon>Betaproteobacteria</taxon>
        <taxon>Burkholderiales</taxon>
        <taxon>Oxalobacteraceae</taxon>
        <taxon>Telluria group</taxon>
        <taxon>Pseudoduganella</taxon>
    </lineage>
</organism>
<dbReference type="PANTHER" id="PTHR30435">
    <property type="entry name" value="FLAGELLAR PROTEIN"/>
    <property type="match status" value="1"/>
</dbReference>
<evidence type="ECO:0000313" key="12">
    <source>
        <dbReference type="Proteomes" id="UP000318431"/>
    </source>
</evidence>
<evidence type="ECO:0000259" key="9">
    <source>
        <dbReference type="Pfam" id="PF07559"/>
    </source>
</evidence>
<dbReference type="Proteomes" id="UP000318431">
    <property type="component" value="Unassembled WGS sequence"/>
</dbReference>
<reference evidence="11 12" key="1">
    <citation type="journal article" date="2015" name="Stand. Genomic Sci.">
        <title>Genomic Encyclopedia of Bacterial and Archaeal Type Strains, Phase III: the genomes of soil and plant-associated and newly described type strains.</title>
        <authorList>
            <person name="Whitman W.B."/>
            <person name="Woyke T."/>
            <person name="Klenk H.P."/>
            <person name="Zhou Y."/>
            <person name="Lilburn T.G."/>
            <person name="Beck B.J."/>
            <person name="De Vos P."/>
            <person name="Vandamme P."/>
            <person name="Eisen J.A."/>
            <person name="Garrity G."/>
            <person name="Hugenholtz P."/>
            <person name="Kyrpides N.C."/>
        </authorList>
    </citation>
    <scope>NUCLEOTIDE SEQUENCE [LARGE SCALE GENOMIC DNA]</scope>
    <source>
        <strain evidence="11 12">CGMCC 1.10822</strain>
    </source>
</reference>
<evidence type="ECO:0000256" key="2">
    <source>
        <dbReference type="ARBA" id="ARBA00009677"/>
    </source>
</evidence>
<evidence type="ECO:0000256" key="3">
    <source>
        <dbReference type="ARBA" id="ARBA00019015"/>
    </source>
</evidence>
<evidence type="ECO:0000259" key="7">
    <source>
        <dbReference type="Pfam" id="PF00460"/>
    </source>
</evidence>
<dbReference type="PROSITE" id="PS00588">
    <property type="entry name" value="FLAGELLA_BB_ROD"/>
    <property type="match status" value="1"/>
</dbReference>
<dbReference type="InterPro" id="IPR010930">
    <property type="entry name" value="Flg_bb/hook_C_dom"/>
</dbReference>
<evidence type="ECO:0000259" key="10">
    <source>
        <dbReference type="Pfam" id="PF22692"/>
    </source>
</evidence>
<evidence type="ECO:0000256" key="4">
    <source>
        <dbReference type="ARBA" id="ARBA00023143"/>
    </source>
</evidence>
<comment type="caution">
    <text evidence="11">The sequence shown here is derived from an EMBL/GenBank/DDBJ whole genome shotgun (WGS) entry which is preliminary data.</text>
</comment>
<name>A0A562R6A2_9BURK</name>
<dbReference type="GO" id="GO:0005829">
    <property type="term" value="C:cytosol"/>
    <property type="evidence" value="ECO:0007669"/>
    <property type="project" value="TreeGrafter"/>
</dbReference>
<feature type="region of interest" description="Disordered" evidence="6">
    <location>
        <begin position="443"/>
        <end position="470"/>
    </location>
</feature>
<evidence type="ECO:0000313" key="11">
    <source>
        <dbReference type="EMBL" id="TWI64577.1"/>
    </source>
</evidence>
<keyword evidence="11" id="KW-0969">Cilium</keyword>
<dbReference type="PANTHER" id="PTHR30435:SF1">
    <property type="entry name" value="FLAGELLAR HOOK PROTEIN FLGE"/>
    <property type="match status" value="1"/>
</dbReference>
<comment type="subcellular location">
    <subcellularLocation>
        <location evidence="1 5">Bacterial flagellum basal body</location>
    </subcellularLocation>
</comment>
<evidence type="ECO:0000259" key="8">
    <source>
        <dbReference type="Pfam" id="PF06429"/>
    </source>
</evidence>
<evidence type="ECO:0000256" key="5">
    <source>
        <dbReference type="RuleBase" id="RU362116"/>
    </source>
</evidence>
<dbReference type="InterPro" id="IPR037058">
    <property type="entry name" value="Falgellar_hook_FlgE_sf"/>
</dbReference>
<dbReference type="RefSeq" id="WP_145650212.1">
    <property type="nucleotide sequence ID" value="NZ_VLLB01000005.1"/>
</dbReference>
<evidence type="ECO:0000256" key="6">
    <source>
        <dbReference type="SAM" id="MobiDB-lite"/>
    </source>
</evidence>
<dbReference type="Pfam" id="PF06429">
    <property type="entry name" value="Flg_bbr_C"/>
    <property type="match status" value="1"/>
</dbReference>
<feature type="domain" description="Flagellar basal-body/hook protein C-terminal" evidence="8">
    <location>
        <begin position="465"/>
        <end position="509"/>
    </location>
</feature>
<dbReference type="InterPro" id="IPR019776">
    <property type="entry name" value="Flagellar_basal_body_rod_CS"/>
</dbReference>
<dbReference type="OrthoDB" id="8578401at2"/>
<dbReference type="Pfam" id="PF00460">
    <property type="entry name" value="Flg_bb_rod"/>
    <property type="match status" value="1"/>
</dbReference>
<gene>
    <name evidence="11" type="ORF">IP91_03351</name>
</gene>
<feature type="domain" description="Flagellar hook protein FlgE/F/G-like D1" evidence="10">
    <location>
        <begin position="83"/>
        <end position="144"/>
    </location>
</feature>
<comment type="similarity">
    <text evidence="2 5">Belongs to the flagella basal body rod proteins family.</text>
</comment>
<feature type="domain" description="Flagellar hook protein FlgE D2" evidence="9">
    <location>
        <begin position="160"/>
        <end position="391"/>
    </location>
</feature>
<dbReference type="AlphaFoldDB" id="A0A562R6A2"/>
<dbReference type="InterPro" id="IPR001444">
    <property type="entry name" value="Flag_bb_rod_N"/>
</dbReference>
<dbReference type="InterPro" id="IPR011491">
    <property type="entry name" value="FlgE_D2"/>
</dbReference>
<keyword evidence="12" id="KW-1185">Reference proteome</keyword>
<evidence type="ECO:0000256" key="1">
    <source>
        <dbReference type="ARBA" id="ARBA00004117"/>
    </source>
</evidence>
<protein>
    <recommendedName>
        <fullName evidence="3 5">Flagellar hook protein FlgE</fullName>
    </recommendedName>
</protein>
<feature type="domain" description="Flagellar basal body rod protein N-terminal" evidence="7">
    <location>
        <begin position="5"/>
        <end position="32"/>
    </location>
</feature>
<dbReference type="GO" id="GO:0071978">
    <property type="term" value="P:bacterial-type flagellum-dependent swarming motility"/>
    <property type="evidence" value="ECO:0007669"/>
    <property type="project" value="TreeGrafter"/>
</dbReference>
<proteinExistence type="inferred from homology"/>
<dbReference type="Gene3D" id="2.60.98.20">
    <property type="entry name" value="Flagellar hook protein FlgE"/>
    <property type="match status" value="1"/>
</dbReference>
<dbReference type="EMBL" id="VLLB01000005">
    <property type="protein sequence ID" value="TWI64577.1"/>
    <property type="molecule type" value="Genomic_DNA"/>
</dbReference>
<dbReference type="GO" id="GO:0009425">
    <property type="term" value="C:bacterial-type flagellum basal body"/>
    <property type="evidence" value="ECO:0007669"/>
    <property type="project" value="UniProtKB-SubCell"/>
</dbReference>
<dbReference type="InterPro" id="IPR020013">
    <property type="entry name" value="Flagellar_FlgE/F/G"/>
</dbReference>
<dbReference type="SUPFAM" id="SSF117143">
    <property type="entry name" value="Flagellar hook protein flgE"/>
    <property type="match status" value="1"/>
</dbReference>
<keyword evidence="11" id="KW-0966">Cell projection</keyword>
<dbReference type="InterPro" id="IPR053967">
    <property type="entry name" value="LlgE_F_G-like_D1"/>
</dbReference>
<sequence length="510" mass="52493">MFQQGLSGLSAASTQLDVIGNNVANASTVGFKSTEAQFADLYANSLNGISGNNPGIGVTVARLAQQFTQGNIETTNNPMDISINGSGFFRMVVDGAVQYSRNGQFLLDNTGTIVNAQGAALTGYLADKNGQILSGAPVPITIDSSDLAPVQTTKANLQINLSSNTALPTVQPFDASDPNSYSKQTVIPVYDSLGNEHTMGTYYVRTGGSTWDVYVANDGVQVDSQEVMQSILTDQGVIDARTAYNTAAAGTDPAALVAARQAYAAAVGAAVTTAATAAGASPAALAQIAALYDPATSVGNVSSNTPALIDAAFQAAVNVPAQKAGSLIFTKNGLIDSAAMQTAGYTLPFTVNLPIFPDNGAILDMPINLTFDGTTQYGTATSEKASTQDGYSSGSLQRFATDSNGVIVGQYSNGKSRALAQVVLADFASVDNLIPLGGNAWSESSGSGIPQIGTPGSGGNGQLRSSSVESSNVDLTEQLVDMITAQRVYQANAQTIKTEDSLLQTIVNLR</sequence>
<dbReference type="Pfam" id="PF07559">
    <property type="entry name" value="FlgE_D2"/>
    <property type="match status" value="1"/>
</dbReference>
<dbReference type="Pfam" id="PF22692">
    <property type="entry name" value="LlgE_F_G_D1"/>
    <property type="match status" value="1"/>
</dbReference>
<comment type="function">
    <text evidence="5">A flexible structure which links the flagellar filament to the drive apparatus in the basal body.</text>
</comment>
<keyword evidence="4 5" id="KW-0975">Bacterial flagellum</keyword>
<dbReference type="InterPro" id="IPR037925">
    <property type="entry name" value="FlgE/F/G-like"/>
</dbReference>
<keyword evidence="11" id="KW-0282">Flagellum</keyword>
<dbReference type="NCBIfam" id="TIGR03506">
    <property type="entry name" value="FlgEFG_subfam"/>
    <property type="match status" value="1"/>
</dbReference>